<evidence type="ECO:0000313" key="5">
    <source>
        <dbReference type="Proteomes" id="UP000603200"/>
    </source>
</evidence>
<keyword evidence="3" id="KW-0732">Signal</keyword>
<evidence type="ECO:0000256" key="3">
    <source>
        <dbReference type="SAM" id="SignalP"/>
    </source>
</evidence>
<accession>A0ABQ3ZZ24</accession>
<feature type="signal peptide" evidence="3">
    <location>
        <begin position="1"/>
        <end position="24"/>
    </location>
</feature>
<evidence type="ECO:0008006" key="6">
    <source>
        <dbReference type="Google" id="ProtNLM"/>
    </source>
</evidence>
<proteinExistence type="predicted"/>
<sequence>MRRKLSAGVLLALAFLIPAAPAMAHAESPGLNESCQTVERKVYKDIRELVTIDLDTATDVQVRVLANQILSVAKAESLPVLPPAIQDRLDGTPEDLRAFLKTDLRKAWTTDLRISVVRTLTGAGTNVKAAAQKVLDDGTIDTYLAYLNDGLYTARELDCAAQPSPSQPAPSEPSQPAPSSSVAPSDSAPAAGFPSPSATAGTSGGEGGGLPVTGAATGTVAGIGGALLLIGGAGYLIGRRRRSRFVA</sequence>
<dbReference type="InterPro" id="IPR005506">
    <property type="entry name" value="DUF312_ALF"/>
</dbReference>
<feature type="compositionally biased region" description="Pro residues" evidence="1">
    <location>
        <begin position="165"/>
        <end position="176"/>
    </location>
</feature>
<feature type="transmembrane region" description="Helical" evidence="2">
    <location>
        <begin position="220"/>
        <end position="238"/>
    </location>
</feature>
<comment type="caution">
    <text evidence="4">The sequence shown here is derived from an EMBL/GenBank/DDBJ whole genome shotgun (WGS) entry which is preliminary data.</text>
</comment>
<name>A0ABQ3ZZ24_9ACTN</name>
<feature type="region of interest" description="Disordered" evidence="1">
    <location>
        <begin position="160"/>
        <end position="206"/>
    </location>
</feature>
<keyword evidence="5" id="KW-1185">Reference proteome</keyword>
<evidence type="ECO:0000313" key="4">
    <source>
        <dbReference type="EMBL" id="GIE23663.1"/>
    </source>
</evidence>
<dbReference type="RefSeq" id="WP_203840717.1">
    <property type="nucleotide sequence ID" value="NZ_BAAATV010000013.1"/>
</dbReference>
<evidence type="ECO:0000256" key="2">
    <source>
        <dbReference type="SAM" id="Phobius"/>
    </source>
</evidence>
<evidence type="ECO:0000256" key="1">
    <source>
        <dbReference type="SAM" id="MobiDB-lite"/>
    </source>
</evidence>
<keyword evidence="2" id="KW-0472">Membrane</keyword>
<dbReference type="Proteomes" id="UP000603200">
    <property type="component" value="Unassembled WGS sequence"/>
</dbReference>
<dbReference type="Pfam" id="PF03752">
    <property type="entry name" value="ALF"/>
    <property type="match status" value="1"/>
</dbReference>
<dbReference type="EMBL" id="BOMN01000093">
    <property type="protein sequence ID" value="GIE23663.1"/>
    <property type="molecule type" value="Genomic_DNA"/>
</dbReference>
<feature type="chain" id="PRO_5045361010" description="LPXTG-motif cell wall-anchored protein" evidence="3">
    <location>
        <begin position="25"/>
        <end position="247"/>
    </location>
</feature>
<dbReference type="NCBIfam" id="TIGR01167">
    <property type="entry name" value="LPXTG_anchor"/>
    <property type="match status" value="1"/>
</dbReference>
<keyword evidence="2" id="KW-1133">Transmembrane helix</keyword>
<gene>
    <name evidence="4" type="ORF">Ahu01nite_067650</name>
</gene>
<protein>
    <recommendedName>
        <fullName evidence="6">LPXTG-motif cell wall-anchored protein</fullName>
    </recommendedName>
</protein>
<feature type="compositionally biased region" description="Low complexity" evidence="1">
    <location>
        <begin position="177"/>
        <end position="201"/>
    </location>
</feature>
<reference evidence="4 5" key="1">
    <citation type="submission" date="2021-01" db="EMBL/GenBank/DDBJ databases">
        <title>Whole genome shotgun sequence of Actinoplanes humidus NBRC 14915.</title>
        <authorList>
            <person name="Komaki H."/>
            <person name="Tamura T."/>
        </authorList>
    </citation>
    <scope>NUCLEOTIDE SEQUENCE [LARGE SCALE GENOMIC DNA]</scope>
    <source>
        <strain evidence="4 5">NBRC 14915</strain>
    </source>
</reference>
<keyword evidence="2" id="KW-0812">Transmembrane</keyword>
<organism evidence="4 5">
    <name type="scientific">Winogradskya humida</name>
    <dbReference type="NCBI Taxonomy" id="113566"/>
    <lineage>
        <taxon>Bacteria</taxon>
        <taxon>Bacillati</taxon>
        <taxon>Actinomycetota</taxon>
        <taxon>Actinomycetes</taxon>
        <taxon>Micromonosporales</taxon>
        <taxon>Micromonosporaceae</taxon>
        <taxon>Winogradskya</taxon>
    </lineage>
</organism>